<keyword evidence="1" id="KW-0472">Membrane</keyword>
<dbReference type="EMBL" id="BLQM01000109">
    <property type="protein sequence ID" value="GMH64742.1"/>
    <property type="molecule type" value="Genomic_DNA"/>
</dbReference>
<keyword evidence="1" id="KW-0812">Transmembrane</keyword>
<evidence type="ECO:0000313" key="2">
    <source>
        <dbReference type="EMBL" id="GMH64742.1"/>
    </source>
</evidence>
<name>A0A9W7E3F7_9STRA</name>
<organism evidence="2 3">
    <name type="scientific">Triparma laevis f. inornata</name>
    <dbReference type="NCBI Taxonomy" id="1714386"/>
    <lineage>
        <taxon>Eukaryota</taxon>
        <taxon>Sar</taxon>
        <taxon>Stramenopiles</taxon>
        <taxon>Ochrophyta</taxon>
        <taxon>Bolidophyceae</taxon>
        <taxon>Parmales</taxon>
        <taxon>Triparmaceae</taxon>
        <taxon>Triparma</taxon>
    </lineage>
</organism>
<dbReference type="AlphaFoldDB" id="A0A9W7E3F7"/>
<protein>
    <submittedName>
        <fullName evidence="2">Uncharacterized protein</fullName>
    </submittedName>
</protein>
<dbReference type="Proteomes" id="UP001162640">
    <property type="component" value="Unassembled WGS sequence"/>
</dbReference>
<feature type="transmembrane region" description="Helical" evidence="1">
    <location>
        <begin position="20"/>
        <end position="36"/>
    </location>
</feature>
<proteinExistence type="predicted"/>
<accession>A0A9W7E3F7</accession>
<sequence length="85" mass="10201">MSIPKYKSHVLYGLNSQKKYLGMYYFSCLIGMSYIFRRWFDRKCDEVDVFIVKEIEKSENDDSLLGRVWSKKIDDVRGNEIEDLF</sequence>
<gene>
    <name evidence="2" type="ORF">TL16_g04031</name>
</gene>
<keyword evidence="1" id="KW-1133">Transmembrane helix</keyword>
<reference evidence="3" key="1">
    <citation type="journal article" date="2023" name="Commun. Biol.">
        <title>Genome analysis of Parmales, the sister group of diatoms, reveals the evolutionary specialization of diatoms from phago-mixotrophs to photoautotrophs.</title>
        <authorList>
            <person name="Ban H."/>
            <person name="Sato S."/>
            <person name="Yoshikawa S."/>
            <person name="Yamada K."/>
            <person name="Nakamura Y."/>
            <person name="Ichinomiya M."/>
            <person name="Sato N."/>
            <person name="Blanc-Mathieu R."/>
            <person name="Endo H."/>
            <person name="Kuwata A."/>
            <person name="Ogata H."/>
        </authorList>
    </citation>
    <scope>NUCLEOTIDE SEQUENCE [LARGE SCALE GENOMIC DNA]</scope>
</reference>
<evidence type="ECO:0000256" key="1">
    <source>
        <dbReference type="SAM" id="Phobius"/>
    </source>
</evidence>
<comment type="caution">
    <text evidence="2">The sequence shown here is derived from an EMBL/GenBank/DDBJ whole genome shotgun (WGS) entry which is preliminary data.</text>
</comment>
<evidence type="ECO:0000313" key="3">
    <source>
        <dbReference type="Proteomes" id="UP001162640"/>
    </source>
</evidence>